<dbReference type="EMBL" id="CAJNOO010000297">
    <property type="protein sequence ID" value="CAF0894328.1"/>
    <property type="molecule type" value="Genomic_DNA"/>
</dbReference>
<dbReference type="EMBL" id="CAJOAX010000114">
    <property type="protein sequence ID" value="CAF3513010.1"/>
    <property type="molecule type" value="Genomic_DNA"/>
</dbReference>
<reference evidence="4" key="1">
    <citation type="submission" date="2021-02" db="EMBL/GenBank/DDBJ databases">
        <authorList>
            <person name="Nowell W R."/>
        </authorList>
    </citation>
    <scope>NUCLEOTIDE SEQUENCE</scope>
</reference>
<dbReference type="Proteomes" id="UP000663823">
    <property type="component" value="Unassembled WGS sequence"/>
</dbReference>
<dbReference type="PANTHER" id="PTHR35081">
    <property type="entry name" value="COILED-COIL DOMAIN-CONTAINING PROTEIN 105"/>
    <property type="match status" value="1"/>
</dbReference>
<dbReference type="PANTHER" id="PTHR35081:SF1">
    <property type="entry name" value="COILED-COIL DOMAIN-CONTAINING PROTEIN 105"/>
    <property type="match status" value="1"/>
</dbReference>
<keyword evidence="2" id="KW-0963">Cytoplasm</keyword>
<accession>A0A813Z4V8</accession>
<dbReference type="AlphaFoldDB" id="A0A813Z4V8"/>
<evidence type="ECO:0008006" key="7">
    <source>
        <dbReference type="Google" id="ProtNLM"/>
    </source>
</evidence>
<dbReference type="InterPro" id="IPR048256">
    <property type="entry name" value="Tektin-like"/>
</dbReference>
<evidence type="ECO:0000313" key="5">
    <source>
        <dbReference type="EMBL" id="CAF3513010.1"/>
    </source>
</evidence>
<dbReference type="OrthoDB" id="9896158at2759"/>
<evidence type="ECO:0000256" key="2">
    <source>
        <dbReference type="ARBA" id="ARBA00022490"/>
    </source>
</evidence>
<comment type="subcellular location">
    <subcellularLocation>
        <location evidence="1">Cytoplasm</location>
    </subcellularLocation>
</comment>
<dbReference type="Proteomes" id="UP000663882">
    <property type="component" value="Unassembled WGS sequence"/>
</dbReference>
<evidence type="ECO:0000313" key="6">
    <source>
        <dbReference type="Proteomes" id="UP000663882"/>
    </source>
</evidence>
<sequence>MNPSRPSTSCQMQRPSLADDDDRINNNNNNNTNGKHLLSRSLTFDNEQRKQQQQQQQQRIIRPSRPSPPMSEQSPQRLGRSLLSNDNWRQETMVDVRLNAKAIEQSDQNILFGKGIDPLPHVREMLNELSNTEAFLYARQCRVVVAKLRLCWSDVNEEIKSLLKHKEYTEAAIEHIRKDLIINQESVKIRKKPKREAESDGVDDILAAEKYHLINIKNILELNCKNIVDQMQKLDDIRQRVTKIGKERSVVTELICQCLTSASRTFELARFEKLDNFQSRRTPKTAPPARPLSALGFRLPRTARNNPISSIITSSNSNLNNTNVTAESTLLDENGLPLVGHLLAFTPDVIQAFQDAAKLIEESREIKKQAMNQIKDAFNDAKAYSLTVNQSIAQKLADIITLAQHLTISLSENSLAQHRAQRWFDLTMSAQQFNAGPLSSSSFKIAERLDRPIMRTFQRHPGNQVPEAQITAKATSDLQQSAEETRKQLKALKIVGQRLQANLIDKELALDVDAHLLRRRRERSNHKWGVNKYVHV</sequence>
<evidence type="ECO:0000256" key="3">
    <source>
        <dbReference type="SAM" id="MobiDB-lite"/>
    </source>
</evidence>
<dbReference type="Pfam" id="PF03148">
    <property type="entry name" value="Tektin"/>
    <property type="match status" value="2"/>
</dbReference>
<dbReference type="GO" id="GO:0005929">
    <property type="term" value="C:cilium"/>
    <property type="evidence" value="ECO:0007669"/>
    <property type="project" value="UniProtKB-ARBA"/>
</dbReference>
<feature type="compositionally biased region" description="Polar residues" evidence="3">
    <location>
        <begin position="1"/>
        <end position="14"/>
    </location>
</feature>
<dbReference type="InterPro" id="IPR038949">
    <property type="entry name" value="TEKTL1"/>
</dbReference>
<evidence type="ECO:0000313" key="4">
    <source>
        <dbReference type="EMBL" id="CAF0894328.1"/>
    </source>
</evidence>
<protein>
    <recommendedName>
        <fullName evidence="7">Tektin</fullName>
    </recommendedName>
</protein>
<name>A0A813Z4V8_9BILA</name>
<evidence type="ECO:0000256" key="1">
    <source>
        <dbReference type="ARBA" id="ARBA00004496"/>
    </source>
</evidence>
<feature type="region of interest" description="Disordered" evidence="3">
    <location>
        <begin position="1"/>
        <end position="85"/>
    </location>
</feature>
<feature type="compositionally biased region" description="Low complexity" evidence="3">
    <location>
        <begin position="51"/>
        <end position="77"/>
    </location>
</feature>
<gene>
    <name evidence="5" type="ORF">OTI717_LOCUS2370</name>
    <name evidence="4" type="ORF">RFH988_LOCUS8652</name>
</gene>
<dbReference type="GO" id="GO:0005737">
    <property type="term" value="C:cytoplasm"/>
    <property type="evidence" value="ECO:0007669"/>
    <property type="project" value="UniProtKB-SubCell"/>
</dbReference>
<comment type="caution">
    <text evidence="4">The sequence shown here is derived from an EMBL/GenBank/DDBJ whole genome shotgun (WGS) entry which is preliminary data.</text>
</comment>
<organism evidence="4 6">
    <name type="scientific">Rotaria sordida</name>
    <dbReference type="NCBI Taxonomy" id="392033"/>
    <lineage>
        <taxon>Eukaryota</taxon>
        <taxon>Metazoa</taxon>
        <taxon>Spiralia</taxon>
        <taxon>Gnathifera</taxon>
        <taxon>Rotifera</taxon>
        <taxon>Eurotatoria</taxon>
        <taxon>Bdelloidea</taxon>
        <taxon>Philodinida</taxon>
        <taxon>Philodinidae</taxon>
        <taxon>Rotaria</taxon>
    </lineage>
</organism>
<proteinExistence type="predicted"/>